<dbReference type="EMBL" id="FN649737">
    <property type="protein sequence ID" value="CBJ25792.1"/>
    <property type="molecule type" value="Genomic_DNA"/>
</dbReference>
<organism evidence="2 3">
    <name type="scientific">Ectocarpus siliculosus</name>
    <name type="common">Brown alga</name>
    <name type="synonym">Conferva siliculosa</name>
    <dbReference type="NCBI Taxonomy" id="2880"/>
    <lineage>
        <taxon>Eukaryota</taxon>
        <taxon>Sar</taxon>
        <taxon>Stramenopiles</taxon>
        <taxon>Ochrophyta</taxon>
        <taxon>PX clade</taxon>
        <taxon>Phaeophyceae</taxon>
        <taxon>Ectocarpales</taxon>
        <taxon>Ectocarpaceae</taxon>
        <taxon>Ectocarpus</taxon>
    </lineage>
</organism>
<reference evidence="2 3" key="1">
    <citation type="journal article" date="2010" name="Nature">
        <title>The Ectocarpus genome and the independent evolution of multicellularity in brown algae.</title>
        <authorList>
            <person name="Cock J.M."/>
            <person name="Sterck L."/>
            <person name="Rouze P."/>
            <person name="Scornet D."/>
            <person name="Allen A.E."/>
            <person name="Amoutzias G."/>
            <person name="Anthouard V."/>
            <person name="Artiguenave F."/>
            <person name="Aury J.M."/>
            <person name="Badger J.H."/>
            <person name="Beszteri B."/>
            <person name="Billiau K."/>
            <person name="Bonnet E."/>
            <person name="Bothwell J.H."/>
            <person name="Bowler C."/>
            <person name="Boyen C."/>
            <person name="Brownlee C."/>
            <person name="Carrano C.J."/>
            <person name="Charrier B."/>
            <person name="Cho G.Y."/>
            <person name="Coelho S.M."/>
            <person name="Collen J."/>
            <person name="Corre E."/>
            <person name="Da Silva C."/>
            <person name="Delage L."/>
            <person name="Delaroque N."/>
            <person name="Dittami S.M."/>
            <person name="Doulbeau S."/>
            <person name="Elias M."/>
            <person name="Farnham G."/>
            <person name="Gachon C.M."/>
            <person name="Gschloessl B."/>
            <person name="Heesch S."/>
            <person name="Jabbari K."/>
            <person name="Jubin C."/>
            <person name="Kawai H."/>
            <person name="Kimura K."/>
            <person name="Kloareg B."/>
            <person name="Kupper F.C."/>
            <person name="Lang D."/>
            <person name="Le Bail A."/>
            <person name="Leblanc C."/>
            <person name="Lerouge P."/>
            <person name="Lohr M."/>
            <person name="Lopez P.J."/>
            <person name="Martens C."/>
            <person name="Maumus F."/>
            <person name="Michel G."/>
            <person name="Miranda-Saavedra D."/>
            <person name="Morales J."/>
            <person name="Moreau H."/>
            <person name="Motomura T."/>
            <person name="Nagasato C."/>
            <person name="Napoli C.A."/>
            <person name="Nelson D.R."/>
            <person name="Nyvall-Collen P."/>
            <person name="Peters A.F."/>
            <person name="Pommier C."/>
            <person name="Potin P."/>
            <person name="Poulain J."/>
            <person name="Quesneville H."/>
            <person name="Read B."/>
            <person name="Rensing S.A."/>
            <person name="Ritter A."/>
            <person name="Rousvoal S."/>
            <person name="Samanta M."/>
            <person name="Samson G."/>
            <person name="Schroeder D.C."/>
            <person name="Segurens B."/>
            <person name="Strittmatter M."/>
            <person name="Tonon T."/>
            <person name="Tregear J.W."/>
            <person name="Valentin K."/>
            <person name="von Dassow P."/>
            <person name="Yamagishi T."/>
            <person name="Van de Peer Y."/>
            <person name="Wincker P."/>
        </authorList>
    </citation>
    <scope>NUCLEOTIDE SEQUENCE [LARGE SCALE GENOMIC DNA]</scope>
    <source>
        <strain evidence="3">Ec32 / CCAP1310/4</strain>
    </source>
</reference>
<evidence type="ECO:0000313" key="2">
    <source>
        <dbReference type="EMBL" id="CBJ25792.1"/>
    </source>
</evidence>
<dbReference type="Proteomes" id="UP000002630">
    <property type="component" value="Linkage Group LG12"/>
</dbReference>
<dbReference type="InParanoid" id="D7FLH6"/>
<evidence type="ECO:0000256" key="1">
    <source>
        <dbReference type="SAM" id="SignalP"/>
    </source>
</evidence>
<keyword evidence="3" id="KW-1185">Reference proteome</keyword>
<accession>D7FLH6</accession>
<protein>
    <submittedName>
        <fullName evidence="2">Uncharacterized protein</fullName>
    </submittedName>
</protein>
<proteinExistence type="predicted"/>
<feature type="chain" id="PRO_5003095693" evidence="1">
    <location>
        <begin position="17"/>
        <end position="56"/>
    </location>
</feature>
<feature type="signal peptide" evidence="1">
    <location>
        <begin position="1"/>
        <end position="16"/>
    </location>
</feature>
<name>D7FLH6_ECTSI</name>
<keyword evidence="1" id="KW-0732">Signal</keyword>
<gene>
    <name evidence="2" type="ORF">Esi_0016_0031</name>
</gene>
<dbReference type="EMBL" id="FN648143">
    <property type="protein sequence ID" value="CBJ25792.1"/>
    <property type="molecule type" value="Genomic_DNA"/>
</dbReference>
<sequence>MLIVCVLCFLIMYNSSIPQRALTSFPTYLPDLLFTLQNPPRLYNNNNNKVPSAQAE</sequence>
<evidence type="ECO:0000313" key="3">
    <source>
        <dbReference type="Proteomes" id="UP000002630"/>
    </source>
</evidence>
<dbReference type="AlphaFoldDB" id="D7FLH6"/>